<keyword evidence="15" id="KW-1185">Reference proteome</keyword>
<dbReference type="PROSITE" id="PS50842">
    <property type="entry name" value="EXPANSIN_EG45"/>
    <property type="match status" value="1"/>
</dbReference>
<keyword evidence="4 8" id="KW-0812">Transmembrane</keyword>
<accession>A0AAV2YTW7</accession>
<organism evidence="14 15">
    <name type="scientific">Lagenidium giganteum</name>
    <dbReference type="NCBI Taxonomy" id="4803"/>
    <lineage>
        <taxon>Eukaryota</taxon>
        <taxon>Sar</taxon>
        <taxon>Stramenopiles</taxon>
        <taxon>Oomycota</taxon>
        <taxon>Peronosporomycetes</taxon>
        <taxon>Pythiales</taxon>
        <taxon>Pythiaceae</taxon>
    </lineage>
</organism>
<evidence type="ECO:0000256" key="8">
    <source>
        <dbReference type="PROSITE-ProRule" id="PRU00282"/>
    </source>
</evidence>
<evidence type="ECO:0000256" key="4">
    <source>
        <dbReference type="ARBA" id="ARBA00022692"/>
    </source>
</evidence>
<evidence type="ECO:0000313" key="14">
    <source>
        <dbReference type="EMBL" id="DAZ96679.1"/>
    </source>
</evidence>
<reference evidence="14" key="1">
    <citation type="submission" date="2022-11" db="EMBL/GenBank/DDBJ databases">
        <authorList>
            <person name="Morgan W.R."/>
            <person name="Tartar A."/>
        </authorList>
    </citation>
    <scope>NUCLEOTIDE SEQUENCE</scope>
    <source>
        <strain evidence="14">ARSEF 373</strain>
    </source>
</reference>
<keyword evidence="12" id="KW-0732">Signal</keyword>
<proteinExistence type="inferred from homology"/>
<dbReference type="InterPro" id="IPR036749">
    <property type="entry name" value="Expansin_CBD_sf"/>
</dbReference>
<comment type="similarity">
    <text evidence="2 9">Belongs to the mitochondrial carrier (TC 2.A.29) family.</text>
</comment>
<evidence type="ECO:0000256" key="3">
    <source>
        <dbReference type="ARBA" id="ARBA00022448"/>
    </source>
</evidence>
<dbReference type="InterPro" id="IPR009009">
    <property type="entry name" value="RlpA-like_DPBB"/>
</dbReference>
<dbReference type="PANTHER" id="PTHR45618">
    <property type="entry name" value="MITOCHONDRIAL DICARBOXYLATE CARRIER-RELATED"/>
    <property type="match status" value="1"/>
</dbReference>
<dbReference type="Gene3D" id="1.50.40.10">
    <property type="entry name" value="Mitochondrial carrier domain"/>
    <property type="match status" value="1"/>
</dbReference>
<dbReference type="InterPro" id="IPR007112">
    <property type="entry name" value="Expansin/allergen_DPBB_dom"/>
</dbReference>
<evidence type="ECO:0000256" key="2">
    <source>
        <dbReference type="ARBA" id="ARBA00006375"/>
    </source>
</evidence>
<evidence type="ECO:0000256" key="6">
    <source>
        <dbReference type="ARBA" id="ARBA00022989"/>
    </source>
</evidence>
<dbReference type="AlphaFoldDB" id="A0AAV2YTW7"/>
<dbReference type="Gene3D" id="2.40.40.10">
    <property type="entry name" value="RlpA-like domain"/>
    <property type="match status" value="1"/>
</dbReference>
<comment type="caution">
    <text evidence="14">The sequence shown here is derived from an EMBL/GenBank/DDBJ whole genome shotgun (WGS) entry which is preliminary data.</text>
</comment>
<sequence>MLLMIVAAMAPLHVVAEIFSGEGTAYTLGKTSAGNCNFMNALPDADVNYAALNSDQWDGSINCGRCAQVWCDDSRCTSTAKATVQILDRCPECKKGDLDLSPSVFEKITGSSPARLNIKWQFVDCKVPGSVKYCLKGGSNGFWTAIQPTNVKSGVKSMTISGQSTTMVDSAYYYLLDGKSAVETDLSTIKVTLTSITEGGSEGTSPVIIVLAACAAIGMVALAIMAVIVKKKKLDDKRNDRRETPSGVVTRSFDGMATPANHRTDIAILNDAMTSLAAVAATPLPPSAAVHAITAPGYHKPKPVSYLFGGASAVGAVFFTHPFDLLKVHLQTSKREQLGLFTAVQRVLCSQGLSGLYQGISGGVMREGTYSTMRFAVYQSLKDSAVARNNGERISTLHNVCLGMVGGVFGGAFGNPADIVNIRMQADGRLPEAQRRGYKHAIDGLIRIEKEEGLQALTRGIRPNIIRAMLLTTGQIAAYDLAKNWLLDNSAFKLNDNFQTHVLASMVAGLVATTACAPADVVKTRLMNMKHNEYKSATDCFLKVIEHEGVRGLYKGWLPAYMRLGPQTLLTFVFMEQLRHRFL</sequence>
<feature type="chain" id="PRO_5043416256" description="Expansin-like EG45 domain-containing protein" evidence="12">
    <location>
        <begin position="17"/>
        <end position="583"/>
    </location>
</feature>
<feature type="domain" description="Expansin-like EG45" evidence="13">
    <location>
        <begin position="33"/>
        <end position="130"/>
    </location>
</feature>
<dbReference type="GO" id="GO:0016020">
    <property type="term" value="C:membrane"/>
    <property type="evidence" value="ECO:0007669"/>
    <property type="project" value="UniProtKB-SubCell"/>
</dbReference>
<dbReference type="Gene3D" id="2.60.40.760">
    <property type="entry name" value="Expansin, cellulose-binding-like domain"/>
    <property type="match status" value="1"/>
</dbReference>
<dbReference type="InterPro" id="IPR023395">
    <property type="entry name" value="MCP_dom_sf"/>
</dbReference>
<feature type="repeat" description="Solcar" evidence="8">
    <location>
        <begin position="496"/>
        <end position="581"/>
    </location>
</feature>
<dbReference type="InterPro" id="IPR049818">
    <property type="entry name" value="Expansin_EXLX1-like"/>
</dbReference>
<dbReference type="EMBL" id="DAKRPA010000159">
    <property type="protein sequence ID" value="DAZ96679.1"/>
    <property type="molecule type" value="Genomic_DNA"/>
</dbReference>
<feature type="transmembrane region" description="Helical" evidence="11">
    <location>
        <begin position="207"/>
        <end position="229"/>
    </location>
</feature>
<dbReference type="Pfam" id="PF00153">
    <property type="entry name" value="Mito_carr"/>
    <property type="match status" value="3"/>
</dbReference>
<name>A0AAV2YTW7_9STRA</name>
<keyword evidence="3 9" id="KW-0813">Transport</keyword>
<feature type="region of interest" description="Disordered" evidence="10">
    <location>
        <begin position="235"/>
        <end position="254"/>
    </location>
</feature>
<comment type="subcellular location">
    <subcellularLocation>
        <location evidence="1">Membrane</location>
        <topology evidence="1">Multi-pass membrane protein</topology>
    </subcellularLocation>
</comment>
<evidence type="ECO:0000256" key="9">
    <source>
        <dbReference type="RuleBase" id="RU000488"/>
    </source>
</evidence>
<reference evidence="14" key="2">
    <citation type="journal article" date="2023" name="Microbiol Resour">
        <title>Decontamination and Annotation of the Draft Genome Sequence of the Oomycete Lagenidium giganteum ARSEF 373.</title>
        <authorList>
            <person name="Morgan W.R."/>
            <person name="Tartar A."/>
        </authorList>
    </citation>
    <scope>NUCLEOTIDE SEQUENCE</scope>
    <source>
        <strain evidence="14">ARSEF 373</strain>
    </source>
</reference>
<evidence type="ECO:0000256" key="1">
    <source>
        <dbReference type="ARBA" id="ARBA00004141"/>
    </source>
</evidence>
<dbReference type="InterPro" id="IPR036908">
    <property type="entry name" value="RlpA-like_sf"/>
</dbReference>
<evidence type="ECO:0000256" key="10">
    <source>
        <dbReference type="SAM" id="MobiDB-lite"/>
    </source>
</evidence>
<dbReference type="CDD" id="cd22271">
    <property type="entry name" value="DPBB_EXP_N-like"/>
    <property type="match status" value="1"/>
</dbReference>
<protein>
    <recommendedName>
        <fullName evidence="13">Expansin-like EG45 domain-containing protein</fullName>
    </recommendedName>
</protein>
<evidence type="ECO:0000259" key="13">
    <source>
        <dbReference type="PROSITE" id="PS50842"/>
    </source>
</evidence>
<dbReference type="PROSITE" id="PS50920">
    <property type="entry name" value="SOLCAR"/>
    <property type="match status" value="3"/>
</dbReference>
<evidence type="ECO:0000256" key="7">
    <source>
        <dbReference type="ARBA" id="ARBA00023136"/>
    </source>
</evidence>
<dbReference type="Pfam" id="PF03330">
    <property type="entry name" value="DPBB_1"/>
    <property type="match status" value="1"/>
</dbReference>
<dbReference type="InterPro" id="IPR018108">
    <property type="entry name" value="MCP_transmembrane"/>
</dbReference>
<evidence type="ECO:0000256" key="12">
    <source>
        <dbReference type="SAM" id="SignalP"/>
    </source>
</evidence>
<evidence type="ECO:0000256" key="11">
    <source>
        <dbReference type="SAM" id="Phobius"/>
    </source>
</evidence>
<feature type="compositionally biased region" description="Basic and acidic residues" evidence="10">
    <location>
        <begin position="235"/>
        <end position="244"/>
    </location>
</feature>
<keyword evidence="7 8" id="KW-0472">Membrane</keyword>
<evidence type="ECO:0000313" key="15">
    <source>
        <dbReference type="Proteomes" id="UP001146120"/>
    </source>
</evidence>
<keyword evidence="5" id="KW-0677">Repeat</keyword>
<evidence type="ECO:0000256" key="5">
    <source>
        <dbReference type="ARBA" id="ARBA00022737"/>
    </source>
</evidence>
<dbReference type="NCBIfam" id="NF041144">
    <property type="entry name" value="expansin_EXLX1"/>
    <property type="match status" value="1"/>
</dbReference>
<dbReference type="SUPFAM" id="SSF50685">
    <property type="entry name" value="Barwin-like endoglucanases"/>
    <property type="match status" value="1"/>
</dbReference>
<feature type="signal peptide" evidence="12">
    <location>
        <begin position="1"/>
        <end position="16"/>
    </location>
</feature>
<feature type="repeat" description="Solcar" evidence="8">
    <location>
        <begin position="394"/>
        <end position="485"/>
    </location>
</feature>
<keyword evidence="6 11" id="KW-1133">Transmembrane helix</keyword>
<dbReference type="InterPro" id="IPR050391">
    <property type="entry name" value="Mito_Metabolite_Transporter"/>
</dbReference>
<gene>
    <name evidence="14" type="ORF">N0F65_009146</name>
</gene>
<dbReference type="SUPFAM" id="SSF103506">
    <property type="entry name" value="Mitochondrial carrier"/>
    <property type="match status" value="1"/>
</dbReference>
<feature type="repeat" description="Solcar" evidence="8">
    <location>
        <begin position="304"/>
        <end position="384"/>
    </location>
</feature>
<dbReference type="Proteomes" id="UP001146120">
    <property type="component" value="Unassembled WGS sequence"/>
</dbReference>